<keyword evidence="1" id="KW-0812">Transmembrane</keyword>
<proteinExistence type="predicted"/>
<evidence type="ECO:0000256" key="1">
    <source>
        <dbReference type="SAM" id="Phobius"/>
    </source>
</evidence>
<evidence type="ECO:0000313" key="3">
    <source>
        <dbReference type="Proteomes" id="UP000009097"/>
    </source>
</evidence>
<dbReference type="GeneID" id="28959690"/>
<dbReference type="EMBL" id="DS231700">
    <property type="protein sequence ID" value="KNB02041.1"/>
    <property type="molecule type" value="Genomic_DNA"/>
</dbReference>
<protein>
    <submittedName>
        <fullName evidence="2">Uncharacterized protein</fullName>
    </submittedName>
</protein>
<dbReference type="Proteomes" id="UP000009097">
    <property type="component" value="Unassembled WGS sequence"/>
</dbReference>
<feature type="transmembrane region" description="Helical" evidence="1">
    <location>
        <begin position="39"/>
        <end position="60"/>
    </location>
</feature>
<sequence>MTLFFSPSSRPPTRPLHRQPWEHRAEACQVGLSLNSQTATLWCTVLFLMSLAILLARLIIVKALEKFSKLVITPSRNKWPREKFAELPSVSCFETSIHGCLSETDLMDSETQPVGST</sequence>
<organism evidence="2 3">
    <name type="scientific">Fusarium oxysporum f. sp. lycopersici (strain 4287 / CBS 123668 / FGSC 9935 / NRRL 34936)</name>
    <name type="common">Fusarium vascular wilt of tomato</name>
    <dbReference type="NCBI Taxonomy" id="426428"/>
    <lineage>
        <taxon>Eukaryota</taxon>
        <taxon>Fungi</taxon>
        <taxon>Dikarya</taxon>
        <taxon>Ascomycota</taxon>
        <taxon>Pezizomycotina</taxon>
        <taxon>Sordariomycetes</taxon>
        <taxon>Hypocreomycetidae</taxon>
        <taxon>Hypocreales</taxon>
        <taxon>Nectriaceae</taxon>
        <taxon>Fusarium</taxon>
        <taxon>Fusarium oxysporum species complex</taxon>
    </lineage>
</organism>
<dbReference type="VEuPathDB" id="FungiDB:FOXG_18984"/>
<name>A0A0J9UUE4_FUSO4</name>
<dbReference type="KEGG" id="fox:FOXG_18984"/>
<keyword evidence="1" id="KW-0472">Membrane</keyword>
<accession>A0A0J9UUE4</accession>
<gene>
    <name evidence="2" type="ORF">FOXG_18984</name>
</gene>
<dbReference type="RefSeq" id="XP_018240086.1">
    <property type="nucleotide sequence ID" value="XM_018399135.1"/>
</dbReference>
<keyword evidence="1" id="KW-1133">Transmembrane helix</keyword>
<evidence type="ECO:0000313" key="2">
    <source>
        <dbReference type="EMBL" id="KNB02041.1"/>
    </source>
</evidence>
<reference evidence="2" key="1">
    <citation type="submission" date="2007-04" db="EMBL/GenBank/DDBJ databases">
        <authorList>
            <consortium name="The Broad Institute Genome Sequencing Platform"/>
            <person name="Birren B."/>
            <person name="Lander E."/>
            <person name="Galagan J."/>
            <person name="Nusbaum C."/>
            <person name="Devon K."/>
            <person name="Ma L.-J."/>
            <person name="Jaffe D."/>
            <person name="Butler J."/>
            <person name="Alvarez P."/>
            <person name="Gnerre S."/>
            <person name="Grabherr M."/>
            <person name="Kleber M."/>
            <person name="Mauceli E."/>
            <person name="Brockman W."/>
            <person name="MacCallum I.A."/>
            <person name="Young S."/>
            <person name="LaButti K."/>
            <person name="DeCaprio D."/>
            <person name="Crawford M."/>
            <person name="Koehrsen M."/>
            <person name="Engels R."/>
            <person name="Montgomery P."/>
            <person name="Pearson M."/>
            <person name="Howarth C."/>
            <person name="Larson L."/>
            <person name="White J."/>
            <person name="O'Leary S."/>
            <person name="Kodira C."/>
            <person name="Zeng Q."/>
            <person name="Yandava C."/>
            <person name="Alvarado L."/>
            <person name="Kistler C."/>
            <person name="Shim W.-B."/>
            <person name="Kang S."/>
            <person name="Woloshuk C."/>
        </authorList>
    </citation>
    <scope>NUCLEOTIDE SEQUENCE</scope>
    <source>
        <strain evidence="2">4287</strain>
    </source>
</reference>
<dbReference type="AlphaFoldDB" id="A0A0J9UUE4"/>
<reference evidence="2" key="2">
    <citation type="journal article" date="2010" name="Nature">
        <title>Comparative genomics reveals mobile pathogenicity chromosomes in Fusarium.</title>
        <authorList>
            <person name="Ma L.J."/>
            <person name="van der Does H.C."/>
            <person name="Borkovich K.A."/>
            <person name="Coleman J.J."/>
            <person name="Daboussi M.J."/>
            <person name="Di Pietro A."/>
            <person name="Dufresne M."/>
            <person name="Freitag M."/>
            <person name="Grabherr M."/>
            <person name="Henrissat B."/>
            <person name="Houterman P.M."/>
            <person name="Kang S."/>
            <person name="Shim W.B."/>
            <person name="Woloshuk C."/>
            <person name="Xie X."/>
            <person name="Xu J.R."/>
            <person name="Antoniw J."/>
            <person name="Baker S.E."/>
            <person name="Bluhm B.H."/>
            <person name="Breakspear A."/>
            <person name="Brown D.W."/>
            <person name="Butchko R.A."/>
            <person name="Chapman S."/>
            <person name="Coulson R."/>
            <person name="Coutinho P.M."/>
            <person name="Danchin E.G."/>
            <person name="Diener A."/>
            <person name="Gale L.R."/>
            <person name="Gardiner D.M."/>
            <person name="Goff S."/>
            <person name="Hammond-Kosack K.E."/>
            <person name="Hilburn K."/>
            <person name="Hua-Van A."/>
            <person name="Jonkers W."/>
            <person name="Kazan K."/>
            <person name="Kodira C.D."/>
            <person name="Koehrsen M."/>
            <person name="Kumar L."/>
            <person name="Lee Y.H."/>
            <person name="Li L."/>
            <person name="Manners J.M."/>
            <person name="Miranda-Saavedra D."/>
            <person name="Mukherjee M."/>
            <person name="Park G."/>
            <person name="Park J."/>
            <person name="Park S.Y."/>
            <person name="Proctor R.H."/>
            <person name="Regev A."/>
            <person name="Ruiz-Roldan M.C."/>
            <person name="Sain D."/>
            <person name="Sakthikumar S."/>
            <person name="Sykes S."/>
            <person name="Schwartz D.C."/>
            <person name="Turgeon B.G."/>
            <person name="Wapinski I."/>
            <person name="Yoder O."/>
            <person name="Young S."/>
            <person name="Zeng Q."/>
            <person name="Zhou S."/>
            <person name="Galagan J."/>
            <person name="Cuomo C.A."/>
            <person name="Kistler H.C."/>
            <person name="Rep M."/>
        </authorList>
    </citation>
    <scope>NUCLEOTIDE SEQUENCE [LARGE SCALE GENOMIC DNA]</scope>
    <source>
        <strain evidence="2">4287</strain>
    </source>
</reference>